<dbReference type="PATRIC" id="fig|1240678.4.peg.5331"/>
<reference evidence="2 3" key="1">
    <citation type="submission" date="2014-09" db="EMBL/GenBank/DDBJ databases">
        <title>Draft genome sequence of Streptomyces natalensis ATCC 27448, producer of the antifungal pimaricin.</title>
        <authorList>
            <person name="Mendes M.V."/>
            <person name="Beites T."/>
            <person name="Pires S."/>
            <person name="Santos C.L."/>
            <person name="Moradas-Ferreira P."/>
        </authorList>
    </citation>
    <scope>NUCLEOTIDE SEQUENCE [LARGE SCALE GENOMIC DNA]</scope>
    <source>
        <strain evidence="2 3">ATCC 27448</strain>
    </source>
</reference>
<evidence type="ECO:0000313" key="2">
    <source>
        <dbReference type="EMBL" id="KIZ15734.1"/>
    </source>
</evidence>
<dbReference type="EMBL" id="JRKI01000031">
    <property type="protein sequence ID" value="KIZ15734.1"/>
    <property type="molecule type" value="Genomic_DNA"/>
</dbReference>
<dbReference type="RefSeq" id="WP_044366751.1">
    <property type="nucleotide sequence ID" value="NZ_JRKI01000031.1"/>
</dbReference>
<organism evidence="2 3">
    <name type="scientific">Streptomyces natalensis ATCC 27448</name>
    <dbReference type="NCBI Taxonomy" id="1240678"/>
    <lineage>
        <taxon>Bacteria</taxon>
        <taxon>Bacillati</taxon>
        <taxon>Actinomycetota</taxon>
        <taxon>Actinomycetes</taxon>
        <taxon>Kitasatosporales</taxon>
        <taxon>Streptomycetaceae</taxon>
        <taxon>Streptomyces</taxon>
    </lineage>
</organism>
<feature type="compositionally biased region" description="Basic and acidic residues" evidence="1">
    <location>
        <begin position="73"/>
        <end position="83"/>
    </location>
</feature>
<dbReference type="AlphaFoldDB" id="A0A0D7CHL4"/>
<accession>A0A0D7CHL4</accession>
<evidence type="ECO:0000256" key="1">
    <source>
        <dbReference type="SAM" id="MobiDB-lite"/>
    </source>
</evidence>
<comment type="caution">
    <text evidence="2">The sequence shown here is derived from an EMBL/GenBank/DDBJ whole genome shotgun (WGS) entry which is preliminary data.</text>
</comment>
<dbReference type="InterPro" id="IPR011047">
    <property type="entry name" value="Quinoprotein_ADH-like_sf"/>
</dbReference>
<evidence type="ECO:0000313" key="3">
    <source>
        <dbReference type="Proteomes" id="UP000032458"/>
    </source>
</evidence>
<proteinExistence type="predicted"/>
<sequence length="194" mass="20669">MLSEYQQQLRDRFLAAPVIPAPHPWQPVSARRTPIGGLLGVGFGADPASGNDLLMVVSSNGHGVFDASTGQRLARDRDPDPDHSTPTGPNLSCPGLGPLADTEVRIAGLFGGGLHATTEDGWTVEGVSPDWPHHRVLLSADGGLCRGPAGEKWWHIFHAHYSELRTVGFSPSGRTLVVATSSDITLWARLSLDV</sequence>
<protein>
    <submittedName>
        <fullName evidence="2">Uncharacterized protein</fullName>
    </submittedName>
</protein>
<keyword evidence="3" id="KW-1185">Reference proteome</keyword>
<name>A0A0D7CHL4_9ACTN</name>
<dbReference type="Proteomes" id="UP000032458">
    <property type="component" value="Unassembled WGS sequence"/>
</dbReference>
<dbReference type="SUPFAM" id="SSF50998">
    <property type="entry name" value="Quinoprotein alcohol dehydrogenase-like"/>
    <property type="match status" value="1"/>
</dbReference>
<feature type="region of interest" description="Disordered" evidence="1">
    <location>
        <begin position="72"/>
        <end position="96"/>
    </location>
</feature>
<gene>
    <name evidence="2" type="ORF">SNA_25060</name>
</gene>